<proteinExistence type="predicted"/>
<dbReference type="Proteomes" id="UP000242320">
    <property type="component" value="Unassembled WGS sequence"/>
</dbReference>
<protein>
    <recommendedName>
        <fullName evidence="2">Transposase IS30-like HTH domain-containing protein</fullName>
    </recommendedName>
</protein>
<accession>A0A1X2LAZ2</accession>
<dbReference type="OrthoDB" id="4696264at2"/>
<evidence type="ECO:0000313" key="4">
    <source>
        <dbReference type="Proteomes" id="UP000242320"/>
    </source>
</evidence>
<name>A0A1X2LAZ2_9MYCO</name>
<dbReference type="EMBL" id="NCXM01000005">
    <property type="protein sequence ID" value="OSC30693.1"/>
    <property type="molecule type" value="Genomic_DNA"/>
</dbReference>
<dbReference type="AlphaFoldDB" id="A0A1X2LAZ2"/>
<gene>
    <name evidence="3" type="ORF">B8W69_06560</name>
</gene>
<sequence length="96" mass="10779">MSRSIRAIAAEKGLSKSTVHRRRQSSDDYQPDSDGMVTVDMTKGIDGKLRPNRQVDTTDRDKEIRRLHRDGQSMRSIANEVGCSVGTVHRIINKGK</sequence>
<dbReference type="InterPro" id="IPR025246">
    <property type="entry name" value="IS30-like_HTH"/>
</dbReference>
<evidence type="ECO:0000256" key="1">
    <source>
        <dbReference type="SAM" id="MobiDB-lite"/>
    </source>
</evidence>
<dbReference type="Gene3D" id="1.10.10.10">
    <property type="entry name" value="Winged helix-like DNA-binding domain superfamily/Winged helix DNA-binding domain"/>
    <property type="match status" value="1"/>
</dbReference>
<feature type="domain" description="Transposase IS30-like HTH" evidence="2">
    <location>
        <begin position="63"/>
        <end position="92"/>
    </location>
</feature>
<comment type="caution">
    <text evidence="3">The sequence shown here is derived from an EMBL/GenBank/DDBJ whole genome shotgun (WGS) entry which is preliminary data.</text>
</comment>
<evidence type="ECO:0000313" key="3">
    <source>
        <dbReference type="EMBL" id="OSC30693.1"/>
    </source>
</evidence>
<dbReference type="Pfam" id="PF13936">
    <property type="entry name" value="HTH_38"/>
    <property type="match status" value="1"/>
</dbReference>
<dbReference type="RefSeq" id="WP_085289097.1">
    <property type="nucleotide sequence ID" value="NZ_NCXM01000005.1"/>
</dbReference>
<dbReference type="InterPro" id="IPR036388">
    <property type="entry name" value="WH-like_DNA-bd_sf"/>
</dbReference>
<reference evidence="3 4" key="1">
    <citation type="submission" date="2017-04" db="EMBL/GenBank/DDBJ databases">
        <title>The new phylogeny of genus Mycobacterium.</title>
        <authorList>
            <person name="Tortoli E."/>
            <person name="Trovato A."/>
            <person name="Cirillo D.M."/>
        </authorList>
    </citation>
    <scope>NUCLEOTIDE SEQUENCE [LARGE SCALE GENOMIC DNA]</scope>
    <source>
        <strain evidence="3 4">DSM 45247</strain>
    </source>
</reference>
<evidence type="ECO:0000259" key="2">
    <source>
        <dbReference type="Pfam" id="PF13936"/>
    </source>
</evidence>
<organism evidence="3 4">
    <name type="scientific">Mycolicibacterium vulneris</name>
    <dbReference type="NCBI Taxonomy" id="547163"/>
    <lineage>
        <taxon>Bacteria</taxon>
        <taxon>Bacillati</taxon>
        <taxon>Actinomycetota</taxon>
        <taxon>Actinomycetes</taxon>
        <taxon>Mycobacteriales</taxon>
        <taxon>Mycobacteriaceae</taxon>
        <taxon>Mycolicibacterium</taxon>
    </lineage>
</organism>
<keyword evidence="4" id="KW-1185">Reference proteome</keyword>
<feature type="region of interest" description="Disordered" evidence="1">
    <location>
        <begin position="1"/>
        <end position="61"/>
    </location>
</feature>